<dbReference type="Gene3D" id="2.160.20.120">
    <property type="match status" value="1"/>
</dbReference>
<dbReference type="RefSeq" id="WP_139001616.1">
    <property type="nucleotide sequence ID" value="NZ_BAABAV010000001.1"/>
</dbReference>
<feature type="domain" description="Putative auto-transporter adhesin head GIN" evidence="2">
    <location>
        <begin position="41"/>
        <end position="232"/>
    </location>
</feature>
<evidence type="ECO:0000313" key="4">
    <source>
        <dbReference type="Proteomes" id="UP001500027"/>
    </source>
</evidence>
<accession>A0ABP8E8W6</accession>
<dbReference type="EMBL" id="BAABAV010000001">
    <property type="protein sequence ID" value="GAA4268424.1"/>
    <property type="molecule type" value="Genomic_DNA"/>
</dbReference>
<keyword evidence="4" id="KW-1185">Reference proteome</keyword>
<dbReference type="Proteomes" id="UP001500027">
    <property type="component" value="Unassembled WGS sequence"/>
</dbReference>
<sequence>MKKIISILSLILLCACDSENAGDCFQKTGNIIQSEVTVSMFSKILVNRDIELKVKDGTEQKVIIETGDNLLNDVSAIVEDGRLILTDNNTCNYVRDYGITKVYVTSPNILEIRSSTQFDISSDGVLTYPSITILSEDFTAPDTFTSGNFYLQVNSNNIQVTFNNLSNCFISGNTNNLNITFASGSSRFEGRNLVAQNVQLWNRGSNDMIVNPQQQIKGKISGTGNVISVNEPPIVEVEEQYIGQLIFE</sequence>
<feature type="signal peptide" evidence="1">
    <location>
        <begin position="1"/>
        <end position="21"/>
    </location>
</feature>
<evidence type="ECO:0000256" key="1">
    <source>
        <dbReference type="SAM" id="SignalP"/>
    </source>
</evidence>
<evidence type="ECO:0000313" key="3">
    <source>
        <dbReference type="EMBL" id="GAA4268424.1"/>
    </source>
</evidence>
<keyword evidence="1" id="KW-0732">Signal</keyword>
<feature type="chain" id="PRO_5046220603" description="Putative auto-transporter adhesin head GIN domain-containing protein" evidence="1">
    <location>
        <begin position="22"/>
        <end position="248"/>
    </location>
</feature>
<dbReference type="PROSITE" id="PS51257">
    <property type="entry name" value="PROKAR_LIPOPROTEIN"/>
    <property type="match status" value="1"/>
</dbReference>
<dbReference type="InterPro" id="IPR021255">
    <property type="entry name" value="DUF2807"/>
</dbReference>
<evidence type="ECO:0000259" key="2">
    <source>
        <dbReference type="Pfam" id="PF10988"/>
    </source>
</evidence>
<proteinExistence type="predicted"/>
<comment type="caution">
    <text evidence="3">The sequence shown here is derived from an EMBL/GenBank/DDBJ whole genome shotgun (WGS) entry which is preliminary data.</text>
</comment>
<reference evidence="4" key="1">
    <citation type="journal article" date="2019" name="Int. J. Syst. Evol. Microbiol.">
        <title>The Global Catalogue of Microorganisms (GCM) 10K type strain sequencing project: providing services to taxonomists for standard genome sequencing and annotation.</title>
        <authorList>
            <consortium name="The Broad Institute Genomics Platform"/>
            <consortium name="The Broad Institute Genome Sequencing Center for Infectious Disease"/>
            <person name="Wu L."/>
            <person name="Ma J."/>
        </authorList>
    </citation>
    <scope>NUCLEOTIDE SEQUENCE [LARGE SCALE GENOMIC DNA]</scope>
    <source>
        <strain evidence="4">JCM 17452</strain>
    </source>
</reference>
<gene>
    <name evidence="3" type="ORF">GCM10022257_05250</name>
</gene>
<protein>
    <recommendedName>
        <fullName evidence="2">Putative auto-transporter adhesin head GIN domain-containing protein</fullName>
    </recommendedName>
</protein>
<dbReference type="Pfam" id="PF10988">
    <property type="entry name" value="DUF2807"/>
    <property type="match status" value="1"/>
</dbReference>
<organism evidence="3 4">
    <name type="scientific">Hyunsoonleella aestuarii</name>
    <dbReference type="NCBI Taxonomy" id="912802"/>
    <lineage>
        <taxon>Bacteria</taxon>
        <taxon>Pseudomonadati</taxon>
        <taxon>Bacteroidota</taxon>
        <taxon>Flavobacteriia</taxon>
        <taxon>Flavobacteriales</taxon>
        <taxon>Flavobacteriaceae</taxon>
    </lineage>
</organism>
<name>A0ABP8E8W6_9FLAO</name>